<evidence type="ECO:0000256" key="1">
    <source>
        <dbReference type="ARBA" id="ARBA00022737"/>
    </source>
</evidence>
<dbReference type="SUPFAM" id="SSF48726">
    <property type="entry name" value="Immunoglobulin"/>
    <property type="match status" value="1"/>
</dbReference>
<reference evidence="5 6" key="1">
    <citation type="journal article" date="2017" name="Nat. Ecol. Evol.">
        <title>Scallop genome provides insights into evolution of bilaterian karyotype and development.</title>
        <authorList>
            <person name="Wang S."/>
            <person name="Zhang J."/>
            <person name="Jiao W."/>
            <person name="Li J."/>
            <person name="Xun X."/>
            <person name="Sun Y."/>
            <person name="Guo X."/>
            <person name="Huan P."/>
            <person name="Dong B."/>
            <person name="Zhang L."/>
            <person name="Hu X."/>
            <person name="Sun X."/>
            <person name="Wang J."/>
            <person name="Zhao C."/>
            <person name="Wang Y."/>
            <person name="Wang D."/>
            <person name="Huang X."/>
            <person name="Wang R."/>
            <person name="Lv J."/>
            <person name="Li Y."/>
            <person name="Zhang Z."/>
            <person name="Liu B."/>
            <person name="Lu W."/>
            <person name="Hui Y."/>
            <person name="Liang J."/>
            <person name="Zhou Z."/>
            <person name="Hou R."/>
            <person name="Li X."/>
            <person name="Liu Y."/>
            <person name="Li H."/>
            <person name="Ning X."/>
            <person name="Lin Y."/>
            <person name="Zhao L."/>
            <person name="Xing Q."/>
            <person name="Dou J."/>
            <person name="Li Y."/>
            <person name="Mao J."/>
            <person name="Guo H."/>
            <person name="Dou H."/>
            <person name="Li T."/>
            <person name="Mu C."/>
            <person name="Jiang W."/>
            <person name="Fu Q."/>
            <person name="Fu X."/>
            <person name="Miao Y."/>
            <person name="Liu J."/>
            <person name="Yu Q."/>
            <person name="Li R."/>
            <person name="Liao H."/>
            <person name="Li X."/>
            <person name="Kong Y."/>
            <person name="Jiang Z."/>
            <person name="Chourrout D."/>
            <person name="Li R."/>
            <person name="Bao Z."/>
        </authorList>
    </citation>
    <scope>NUCLEOTIDE SEQUENCE [LARGE SCALE GENOMIC DNA]</scope>
    <source>
        <strain evidence="5 6">PY_sf001</strain>
    </source>
</reference>
<dbReference type="Gene3D" id="1.25.40.20">
    <property type="entry name" value="Ankyrin repeat-containing domain"/>
    <property type="match status" value="2"/>
</dbReference>
<feature type="region of interest" description="Disordered" evidence="3">
    <location>
        <begin position="151"/>
        <end position="170"/>
    </location>
</feature>
<protein>
    <recommendedName>
        <fullName evidence="4">Ig-like domain-containing protein</fullName>
    </recommendedName>
</protein>
<feature type="region of interest" description="Disordered" evidence="3">
    <location>
        <begin position="413"/>
        <end position="434"/>
    </location>
</feature>
<dbReference type="InterPro" id="IPR003599">
    <property type="entry name" value="Ig_sub"/>
</dbReference>
<dbReference type="InterPro" id="IPR051637">
    <property type="entry name" value="Ank_repeat_dom-contain_49"/>
</dbReference>
<evidence type="ECO:0000256" key="3">
    <source>
        <dbReference type="SAM" id="MobiDB-lite"/>
    </source>
</evidence>
<sequence length="1237" mass="138868">MVMSMDKAEYRASEGSTAYILCTVDPKADIITWNMGHEGLPSTRIPIDNRKYFSGCRDAPTLVINEATKAKDEAHYQCSAQANSTRVVGKIVHLEVYSGDDYGQPSSSRSSSSARGSPPLKNTDPTAEMHSQYIGTQAVTLEMPIALGKQRRIQTEHSPSDITENSTAECVEETASKSPGDAADENMLFQPKLSGGVISDLTEFGMSNDQGCQTSFVIKNKTDPKRPELVSDISNELAVATNANERVKDITLKPRGISGTKRKTPCHSNQPAGMLGTTPKMIRLESEAGKVPHSPDSTFTAVTELDSDPITLAKPRRIKTSDITDENMPVQPNPSGRDLCASTENLPAICGDEIASKSLHDAADENMPVQPNQSGRDLCDSTENLPAECGDETASIGDSAENLPAVCGDETASKSFDDTADENMPVQPNQSGRDLCDSTEIVRSEHAAKTASKSSSDIEDSNLNRKNMIDVHPKFANMIESTKLMLKEEGNKKLWVDTKGFVEAKKTLLENELHVVIIKGNSGDGKTSIACQLLRELCTCTTEADGKRRRGRQPLELNYIKDLDKLANKSHLAIFLDDLFGKNVVCKEDLKELKKIERHLLSKLRGVEHSEDKTKLLRRYEPEHKEFEAWKDDEVDKIVKLAPDIGFPQCCRLFRDSPTLQKKRVAFFETPFHFLKSLMTQLTGGHFYGLVYLFLKEGQVTKTDLDPENENRDQTLLDAAFAVDVINVDPTPEVLYKTGTTEYVQKSLEQLVGFLVKNVEVEIRKQDYQEFTRVCAFRFNHDSIEQTVAILYGEKTHVGFIKNCPRTFLSYIATKATNRHTEHSIVLTEEEHTALYSRLLREFDDIRLKYQEVAYSDIWYLYHCITLMDVWADINFMKGFLGWLDDEKRDEKLSKWIRLTLLNKSCSNGANECALYLLQKGATPDARTHSFVIEGDCVDVLKKIDRDLINVTKTDLLNEACSMGSEKCALHLLSESEINNDTPFCVVEGGRSRVLRQMLPDIKEEIRAKETRAPNRLALNINVLHEACLFQREDMVEMLCDRIPNMIFGTTSWGESVFHLVSKTGNCNVFQALEKKMFKYLHFVKDEHQMCDSEGSDTTHKKCAHEQYMCELEDVDGVTVLHQSCISGVKDLCMYLCKCYPALTNVRAADGRHCLHYIAENTSDVALFEEFETYVKQNMESIGQTYDITSIKDNQGQTIFDKTKSNAKRRKRNELKTNPLNDYIADIWPSAATSNDK</sequence>
<feature type="region of interest" description="Disordered" evidence="3">
    <location>
        <begin position="99"/>
        <end position="127"/>
    </location>
</feature>
<dbReference type="Pfam" id="PF20720">
    <property type="entry name" value="nSTAND3"/>
    <property type="match status" value="1"/>
</dbReference>
<name>A0A210Q5R9_MIZYE</name>
<dbReference type="SMART" id="SM00409">
    <property type="entry name" value="IG"/>
    <property type="match status" value="1"/>
</dbReference>
<dbReference type="InterPro" id="IPR036179">
    <property type="entry name" value="Ig-like_dom_sf"/>
</dbReference>
<evidence type="ECO:0000313" key="6">
    <source>
        <dbReference type="Proteomes" id="UP000242188"/>
    </source>
</evidence>
<feature type="region of interest" description="Disordered" evidence="3">
    <location>
        <begin position="255"/>
        <end position="275"/>
    </location>
</feature>
<proteinExistence type="predicted"/>
<feature type="domain" description="Ig-like" evidence="4">
    <location>
        <begin position="1"/>
        <end position="88"/>
    </location>
</feature>
<gene>
    <name evidence="5" type="ORF">KP79_PYT21109</name>
</gene>
<keyword evidence="2" id="KW-0040">ANK repeat</keyword>
<evidence type="ECO:0000313" key="5">
    <source>
        <dbReference type="EMBL" id="OWF44080.1"/>
    </source>
</evidence>
<dbReference type="OrthoDB" id="432281at2759"/>
<dbReference type="InterPro" id="IPR013783">
    <property type="entry name" value="Ig-like_fold"/>
</dbReference>
<feature type="compositionally biased region" description="Low complexity" evidence="3">
    <location>
        <begin position="105"/>
        <end position="119"/>
    </location>
</feature>
<dbReference type="PROSITE" id="PS50835">
    <property type="entry name" value="IG_LIKE"/>
    <property type="match status" value="1"/>
</dbReference>
<evidence type="ECO:0000256" key="2">
    <source>
        <dbReference type="ARBA" id="ARBA00023043"/>
    </source>
</evidence>
<dbReference type="Gene3D" id="2.60.40.10">
    <property type="entry name" value="Immunoglobulins"/>
    <property type="match status" value="1"/>
</dbReference>
<dbReference type="InterPro" id="IPR007110">
    <property type="entry name" value="Ig-like_dom"/>
</dbReference>
<dbReference type="EMBL" id="NEDP02004925">
    <property type="protein sequence ID" value="OWF44080.1"/>
    <property type="molecule type" value="Genomic_DNA"/>
</dbReference>
<dbReference type="InterPro" id="IPR002110">
    <property type="entry name" value="Ankyrin_rpt"/>
</dbReference>
<dbReference type="InterPro" id="IPR036770">
    <property type="entry name" value="Ankyrin_rpt-contain_sf"/>
</dbReference>
<comment type="caution">
    <text evidence="5">The sequence shown here is derived from an EMBL/GenBank/DDBJ whole genome shotgun (WGS) entry which is preliminary data.</text>
</comment>
<evidence type="ECO:0000259" key="4">
    <source>
        <dbReference type="PROSITE" id="PS50835"/>
    </source>
</evidence>
<dbReference type="Proteomes" id="UP000242188">
    <property type="component" value="Unassembled WGS sequence"/>
</dbReference>
<accession>A0A210Q5R9</accession>
<dbReference type="SUPFAM" id="SSF48403">
    <property type="entry name" value="Ankyrin repeat"/>
    <property type="match status" value="1"/>
</dbReference>
<dbReference type="InterPro" id="IPR049050">
    <property type="entry name" value="nSTAND3"/>
</dbReference>
<dbReference type="PANTHER" id="PTHR24180:SF45">
    <property type="entry name" value="POLY [ADP-RIBOSE] POLYMERASE TANKYRASE"/>
    <property type="match status" value="1"/>
</dbReference>
<dbReference type="PANTHER" id="PTHR24180">
    <property type="entry name" value="CYCLIN-DEPENDENT KINASE INHIBITOR 2C-RELATED"/>
    <property type="match status" value="1"/>
</dbReference>
<keyword evidence="1" id="KW-0677">Repeat</keyword>
<organism evidence="5 6">
    <name type="scientific">Mizuhopecten yessoensis</name>
    <name type="common">Japanese scallop</name>
    <name type="synonym">Patinopecten yessoensis</name>
    <dbReference type="NCBI Taxonomy" id="6573"/>
    <lineage>
        <taxon>Eukaryota</taxon>
        <taxon>Metazoa</taxon>
        <taxon>Spiralia</taxon>
        <taxon>Lophotrochozoa</taxon>
        <taxon>Mollusca</taxon>
        <taxon>Bivalvia</taxon>
        <taxon>Autobranchia</taxon>
        <taxon>Pteriomorphia</taxon>
        <taxon>Pectinida</taxon>
        <taxon>Pectinoidea</taxon>
        <taxon>Pectinidae</taxon>
        <taxon>Mizuhopecten</taxon>
    </lineage>
</organism>
<dbReference type="SMART" id="SM00248">
    <property type="entry name" value="ANK"/>
    <property type="match status" value="5"/>
</dbReference>
<keyword evidence="6" id="KW-1185">Reference proteome</keyword>
<dbReference type="AlphaFoldDB" id="A0A210Q5R9"/>